<comment type="caution">
    <text evidence="1">The sequence shown here is derived from an EMBL/GenBank/DDBJ whole genome shotgun (WGS) entry which is preliminary data.</text>
</comment>
<sequence length="161" mass="16955">MDLSPYLESLRRDLAAAAAPAGDDIARTAELLTLALDASARLCLIEVLADATAEITTKLDGPTVEVRIRGREADLVVSHLAPPAYEAAPPPAPNPALTEGGDQARLTLRLPEQLKEAVEKAATAEGVSVNSWLVRATANALRPVTPPTHHLGRRVTGYAQA</sequence>
<name>A0A8J3NM45_9ACTN</name>
<dbReference type="CDD" id="cd21631">
    <property type="entry name" value="RHH_CopG_NikR-like"/>
    <property type="match status" value="1"/>
</dbReference>
<evidence type="ECO:0000313" key="1">
    <source>
        <dbReference type="EMBL" id="GIF85795.1"/>
    </source>
</evidence>
<dbReference type="SUPFAM" id="SSF47598">
    <property type="entry name" value="Ribbon-helix-helix"/>
    <property type="match status" value="1"/>
</dbReference>
<gene>
    <name evidence="1" type="ORF">Cba03nite_71440</name>
</gene>
<dbReference type="Pfam" id="PF05534">
    <property type="entry name" value="HicB"/>
    <property type="match status" value="1"/>
</dbReference>
<evidence type="ECO:0000313" key="2">
    <source>
        <dbReference type="Proteomes" id="UP000601223"/>
    </source>
</evidence>
<dbReference type="Gene3D" id="1.10.1220.10">
    <property type="entry name" value="Met repressor-like"/>
    <property type="match status" value="1"/>
</dbReference>
<dbReference type="InterPro" id="IPR013321">
    <property type="entry name" value="Arc_rbn_hlx_hlx"/>
</dbReference>
<dbReference type="AlphaFoldDB" id="A0A8J3NM45"/>
<organism evidence="1 2">
    <name type="scientific">Catellatospora bangladeshensis</name>
    <dbReference type="NCBI Taxonomy" id="310355"/>
    <lineage>
        <taxon>Bacteria</taxon>
        <taxon>Bacillati</taxon>
        <taxon>Actinomycetota</taxon>
        <taxon>Actinomycetes</taxon>
        <taxon>Micromonosporales</taxon>
        <taxon>Micromonosporaceae</taxon>
        <taxon>Catellatospora</taxon>
    </lineage>
</organism>
<dbReference type="InterPro" id="IPR010985">
    <property type="entry name" value="Ribbon_hlx_hlx"/>
</dbReference>
<protein>
    <recommendedName>
        <fullName evidence="3">Toxin-antitoxin system HicB family antitoxin</fullName>
    </recommendedName>
</protein>
<dbReference type="EMBL" id="BONF01000052">
    <property type="protein sequence ID" value="GIF85795.1"/>
    <property type="molecule type" value="Genomic_DNA"/>
</dbReference>
<dbReference type="InterPro" id="IPR008651">
    <property type="entry name" value="Uncharacterised_HicB"/>
</dbReference>
<proteinExistence type="predicted"/>
<evidence type="ECO:0008006" key="3">
    <source>
        <dbReference type="Google" id="ProtNLM"/>
    </source>
</evidence>
<accession>A0A8J3NM45</accession>
<reference evidence="1 2" key="1">
    <citation type="submission" date="2021-01" db="EMBL/GenBank/DDBJ databases">
        <title>Whole genome shotgun sequence of Catellatospora bangladeshensis NBRC 107357.</title>
        <authorList>
            <person name="Komaki H."/>
            <person name="Tamura T."/>
        </authorList>
    </citation>
    <scope>NUCLEOTIDE SEQUENCE [LARGE SCALE GENOMIC DNA]</scope>
    <source>
        <strain evidence="1 2">NBRC 107357</strain>
    </source>
</reference>
<keyword evidence="2" id="KW-1185">Reference proteome</keyword>
<dbReference type="Proteomes" id="UP000601223">
    <property type="component" value="Unassembled WGS sequence"/>
</dbReference>
<dbReference type="RefSeq" id="WP_203756194.1">
    <property type="nucleotide sequence ID" value="NZ_BONF01000052.1"/>
</dbReference>
<dbReference type="GO" id="GO:0006355">
    <property type="term" value="P:regulation of DNA-templated transcription"/>
    <property type="evidence" value="ECO:0007669"/>
    <property type="project" value="InterPro"/>
</dbReference>